<keyword evidence="3" id="KW-1185">Reference proteome</keyword>
<name>A0A4U3L8P6_9BACT</name>
<reference evidence="2 3" key="1">
    <citation type="submission" date="2019-05" db="EMBL/GenBank/DDBJ databases">
        <title>Panacibacter sp. strain 17mud1-8 Genome sequencing and assembly.</title>
        <authorList>
            <person name="Chhetri G."/>
        </authorList>
    </citation>
    <scope>NUCLEOTIDE SEQUENCE [LARGE SCALE GENOMIC DNA]</scope>
    <source>
        <strain evidence="2 3">17mud1-8</strain>
    </source>
</reference>
<dbReference type="Gene3D" id="2.160.10.10">
    <property type="entry name" value="Hexapeptide repeat proteins"/>
    <property type="match status" value="1"/>
</dbReference>
<dbReference type="InterPro" id="IPR001451">
    <property type="entry name" value="Hexapep"/>
</dbReference>
<protein>
    <submittedName>
        <fullName evidence="2">N-acetyltransferase</fullName>
    </submittedName>
</protein>
<evidence type="ECO:0000256" key="1">
    <source>
        <dbReference type="ARBA" id="ARBA00007274"/>
    </source>
</evidence>
<dbReference type="Gene3D" id="2.20.70.110">
    <property type="match status" value="1"/>
</dbReference>
<dbReference type="RefSeq" id="WP_137260831.1">
    <property type="nucleotide sequence ID" value="NZ_SZQL01000003.1"/>
</dbReference>
<gene>
    <name evidence="2" type="ORF">FC093_05930</name>
</gene>
<proteinExistence type="inferred from homology"/>
<dbReference type="Proteomes" id="UP000305848">
    <property type="component" value="Unassembled WGS sequence"/>
</dbReference>
<dbReference type="InterPro" id="IPR011004">
    <property type="entry name" value="Trimer_LpxA-like_sf"/>
</dbReference>
<dbReference type="Pfam" id="PF00132">
    <property type="entry name" value="Hexapep"/>
    <property type="match status" value="2"/>
</dbReference>
<sequence length="195" mass="21416">MNNQDYYVHPSSYIDEPCTIGKGVHIWHFCHIMQHSTIGDDCNIGQNVVIGRGVTLGNNVKVQNNVTVYEGVTCEEDVFLGPSMVFTNVINPRSAISRKQEFKPTLVKRGATIGANATIVCGHTIGEYAFIGAGAVITKDVLPYALMIGNPARQAGWMSEWGSKLQFDKEGFAVCEGSGEKYRLENGRVRKMSNN</sequence>
<dbReference type="CDD" id="cd03358">
    <property type="entry name" value="LbH_WxcM_N_like"/>
    <property type="match status" value="1"/>
</dbReference>
<dbReference type="PANTHER" id="PTHR43300:SF4">
    <property type="entry name" value="ACYL-[ACYL-CARRIER-PROTEIN]--UDP-N-ACETYLGLUCOSAMINE O-ACYLTRANSFERASE"/>
    <property type="match status" value="1"/>
</dbReference>
<accession>A0A4U3L8P6</accession>
<evidence type="ECO:0000313" key="2">
    <source>
        <dbReference type="EMBL" id="TKK70286.1"/>
    </source>
</evidence>
<dbReference type="AlphaFoldDB" id="A0A4U3L8P6"/>
<dbReference type="PANTHER" id="PTHR43300">
    <property type="entry name" value="ACETYLTRANSFERASE"/>
    <property type="match status" value="1"/>
</dbReference>
<comment type="similarity">
    <text evidence="1">Belongs to the transferase hexapeptide repeat family.</text>
</comment>
<dbReference type="GO" id="GO:0016740">
    <property type="term" value="F:transferase activity"/>
    <property type="evidence" value="ECO:0007669"/>
    <property type="project" value="UniProtKB-KW"/>
</dbReference>
<keyword evidence="2" id="KW-0808">Transferase</keyword>
<dbReference type="InterPro" id="IPR050179">
    <property type="entry name" value="Trans_hexapeptide_repeat"/>
</dbReference>
<organism evidence="2 3">
    <name type="scientific">Ilyomonas limi</name>
    <dbReference type="NCBI Taxonomy" id="2575867"/>
    <lineage>
        <taxon>Bacteria</taxon>
        <taxon>Pseudomonadati</taxon>
        <taxon>Bacteroidota</taxon>
        <taxon>Chitinophagia</taxon>
        <taxon>Chitinophagales</taxon>
        <taxon>Chitinophagaceae</taxon>
        <taxon>Ilyomonas</taxon>
    </lineage>
</organism>
<evidence type="ECO:0000313" key="3">
    <source>
        <dbReference type="Proteomes" id="UP000305848"/>
    </source>
</evidence>
<comment type="caution">
    <text evidence="2">The sequence shown here is derived from an EMBL/GenBank/DDBJ whole genome shotgun (WGS) entry which is preliminary data.</text>
</comment>
<dbReference type="EMBL" id="SZQL01000003">
    <property type="protein sequence ID" value="TKK70286.1"/>
    <property type="molecule type" value="Genomic_DNA"/>
</dbReference>
<dbReference type="SUPFAM" id="SSF51161">
    <property type="entry name" value="Trimeric LpxA-like enzymes"/>
    <property type="match status" value="1"/>
</dbReference>
<dbReference type="OrthoDB" id="9801697at2"/>